<evidence type="ECO:0000313" key="3">
    <source>
        <dbReference type="EMBL" id="STX61690.1"/>
    </source>
</evidence>
<dbReference type="Proteomes" id="UP000054985">
    <property type="component" value="Unassembled WGS sequence"/>
</dbReference>
<dbReference type="AlphaFoldDB" id="A0A378JUK0"/>
<gene>
    <name evidence="2" type="ORF">Lmor_0527</name>
    <name evidence="3" type="ORF">NCTC12239_00607</name>
</gene>
<proteinExistence type="predicted"/>
<reference evidence="2 4" key="1">
    <citation type="submission" date="2015-11" db="EMBL/GenBank/DDBJ databases">
        <title>Genomic analysis of 38 Legionella species identifies large and diverse effector repertoires.</title>
        <authorList>
            <person name="Burstein D."/>
            <person name="Amaro F."/>
            <person name="Zusman T."/>
            <person name="Lifshitz Z."/>
            <person name="Cohen O."/>
            <person name="Gilbert J.A."/>
            <person name="Pupko T."/>
            <person name="Shuman H.A."/>
            <person name="Segal G."/>
        </authorList>
    </citation>
    <scope>NUCLEOTIDE SEQUENCE [LARGE SCALE GENOMIC DNA]</scope>
    <source>
        <strain evidence="2 4">ATCC 43877</strain>
    </source>
</reference>
<feature type="compositionally biased region" description="Polar residues" evidence="1">
    <location>
        <begin position="148"/>
        <end position="159"/>
    </location>
</feature>
<evidence type="ECO:0000313" key="4">
    <source>
        <dbReference type="Proteomes" id="UP000054985"/>
    </source>
</evidence>
<keyword evidence="4" id="KW-1185">Reference proteome</keyword>
<evidence type="ECO:0000313" key="5">
    <source>
        <dbReference type="Proteomes" id="UP000254040"/>
    </source>
</evidence>
<evidence type="ECO:0000313" key="2">
    <source>
        <dbReference type="EMBL" id="KTD37664.1"/>
    </source>
</evidence>
<feature type="region of interest" description="Disordered" evidence="1">
    <location>
        <begin position="148"/>
        <end position="189"/>
    </location>
</feature>
<dbReference type="EMBL" id="LNYN01000012">
    <property type="protein sequence ID" value="KTD37664.1"/>
    <property type="molecule type" value="Genomic_DNA"/>
</dbReference>
<name>A0A378JUK0_9GAMM</name>
<dbReference type="OrthoDB" id="5636099at2"/>
<organism evidence="3 5">
    <name type="scientific">Legionella moravica</name>
    <dbReference type="NCBI Taxonomy" id="39962"/>
    <lineage>
        <taxon>Bacteria</taxon>
        <taxon>Pseudomonadati</taxon>
        <taxon>Pseudomonadota</taxon>
        <taxon>Gammaproteobacteria</taxon>
        <taxon>Legionellales</taxon>
        <taxon>Legionellaceae</taxon>
        <taxon>Legionella</taxon>
    </lineage>
</organism>
<reference evidence="3 5" key="2">
    <citation type="submission" date="2018-06" db="EMBL/GenBank/DDBJ databases">
        <authorList>
            <consortium name="Pathogen Informatics"/>
            <person name="Doyle S."/>
        </authorList>
    </citation>
    <scope>NUCLEOTIDE SEQUENCE [LARGE SCALE GENOMIC DNA]</scope>
    <source>
        <strain evidence="3 5">NCTC12239</strain>
    </source>
</reference>
<dbReference type="RefSeq" id="WP_028384145.1">
    <property type="nucleotide sequence ID" value="NZ_CAAAJG010000034.1"/>
</dbReference>
<accession>A0A378JUK0</accession>
<dbReference type="Proteomes" id="UP000254040">
    <property type="component" value="Unassembled WGS sequence"/>
</dbReference>
<dbReference type="EMBL" id="UGOG01000001">
    <property type="protein sequence ID" value="STX61690.1"/>
    <property type="molecule type" value="Genomic_DNA"/>
</dbReference>
<protein>
    <submittedName>
        <fullName evidence="3">Uncharacterized protein</fullName>
    </submittedName>
</protein>
<sequence length="189" mass="21661">MNFKITQHYARGEEKLIAEFNELDEAKVFITKKSLTDEEERKKVIYRVYDDHELLIKLNKENLCVTHAKYAEGSADFHNSELIYHVFIKSIDSSERKEVAQFNDRNNARLFVFVIFETACELNESNLFLIFKNNILIDTLNKNTIANQQGASGSSSNEKGATYRLSPLSTRPTPGGGPADYWVEDKDDN</sequence>
<evidence type="ECO:0000256" key="1">
    <source>
        <dbReference type="SAM" id="MobiDB-lite"/>
    </source>
</evidence>